<dbReference type="Proteomes" id="UP000589373">
    <property type="component" value="Unassembled WGS sequence"/>
</dbReference>
<organism evidence="2 3">
    <name type="scientific">Trichococcus flocculiformis</name>
    <dbReference type="NCBI Taxonomy" id="82803"/>
    <lineage>
        <taxon>Bacteria</taxon>
        <taxon>Bacillati</taxon>
        <taxon>Bacillota</taxon>
        <taxon>Bacilli</taxon>
        <taxon>Lactobacillales</taxon>
        <taxon>Carnobacteriaceae</taxon>
        <taxon>Trichococcus</taxon>
    </lineage>
</organism>
<dbReference type="AlphaFoldDB" id="A0A847D2L1"/>
<dbReference type="InterPro" id="IPR007119">
    <property type="entry name" value="Phage_tail_spike_N"/>
</dbReference>
<evidence type="ECO:0000313" key="2">
    <source>
        <dbReference type="EMBL" id="NLD31551.1"/>
    </source>
</evidence>
<dbReference type="NCBIfam" id="TIGR01665">
    <property type="entry name" value="put_anti_recept"/>
    <property type="match status" value="1"/>
</dbReference>
<proteinExistence type="predicted"/>
<reference evidence="2 3" key="1">
    <citation type="journal article" date="2020" name="Biotechnol. Biofuels">
        <title>New insights from the biogas microbiome by comprehensive genome-resolved metagenomics of nearly 1600 species originating from multiple anaerobic digesters.</title>
        <authorList>
            <person name="Campanaro S."/>
            <person name="Treu L."/>
            <person name="Rodriguez-R L.M."/>
            <person name="Kovalovszki A."/>
            <person name="Ziels R.M."/>
            <person name="Maus I."/>
            <person name="Zhu X."/>
            <person name="Kougias P.G."/>
            <person name="Basile A."/>
            <person name="Luo G."/>
            <person name="Schluter A."/>
            <person name="Konstantinidis K.T."/>
            <person name="Angelidaki I."/>
        </authorList>
    </citation>
    <scope>NUCLEOTIDE SEQUENCE [LARGE SCALE GENOMIC DNA]</scope>
    <source>
        <strain evidence="2">AS07pgkLD_105</strain>
    </source>
</reference>
<dbReference type="EMBL" id="JAAZCD010000112">
    <property type="protein sequence ID" value="NLD31551.1"/>
    <property type="molecule type" value="Genomic_DNA"/>
</dbReference>
<feature type="domain" description="Tail spike" evidence="1">
    <location>
        <begin position="125"/>
        <end position="355"/>
    </location>
</feature>
<evidence type="ECO:0000313" key="3">
    <source>
        <dbReference type="Proteomes" id="UP000589373"/>
    </source>
</evidence>
<evidence type="ECO:0000259" key="1">
    <source>
        <dbReference type="Pfam" id="PF06605"/>
    </source>
</evidence>
<protein>
    <recommendedName>
        <fullName evidence="1">Tail spike domain-containing protein</fullName>
    </recommendedName>
</protein>
<name>A0A847D2L1_9LACT</name>
<dbReference type="RefSeq" id="WP_276645196.1">
    <property type="nucleotide sequence ID" value="NZ_JAAZCD010000112.1"/>
</dbReference>
<dbReference type="Pfam" id="PF06605">
    <property type="entry name" value="Prophage_tail"/>
    <property type="match status" value="1"/>
</dbReference>
<comment type="caution">
    <text evidence="2">The sequence shown here is derived from an EMBL/GenBank/DDBJ whole genome shotgun (WGS) entry which is preliminary data.</text>
</comment>
<dbReference type="InterPro" id="IPR010572">
    <property type="entry name" value="Tail_dom"/>
</dbReference>
<sequence>MVYTVYCDNELLFDPRIDELAIFDKKIALEVNKTGSFDFKIYPSHPMYDRINRLKSSIEVYQDAYMIFRGRVLDDTQDFNNAKDVICEGDLAFLNDGVIRPYTYSGSVSGFLSYILVEYNAQVETAKRFVLGNVTVTDPNDYITRSSITASSAWDVVNDKLIKLLGGYIRIRRSGGINYVDYLEDSTMQSLQEIKLGENLLDLNKEIKGQDIVTALIPYGAKLGNDTDERLNIAAVNGGVDYVYDQAAVDVYGWIFTTKTWDDVTVASNLLTKASAELAGLINLNVTLDISAIDLSMTDEQIDKFRIFEYVKVNSPAHQLNDFMLVRKLTIDMDNPQNNKLTLGTQYATFSESQLNTEKAIENVTNNIGETNTKFQNYVTEQVTTLNSNIEQSASAIRMDVSETYTSKSELEQYKLDVSTTFTQTNESFTFDFGTLEQLITDLGGETSASFTEIRKFIQFLDGDIILGEAGNPLQLKIENDRIAFIFNGLEGAYWANGNFYITDVRVLTSIRIGNYAFIPRTNGNLSFKWVG</sequence>
<gene>
    <name evidence="2" type="ORF">GX662_04745</name>
</gene>
<accession>A0A847D2L1</accession>